<proteinExistence type="predicted"/>
<comment type="caution">
    <text evidence="2">The sequence shown here is derived from an EMBL/GenBank/DDBJ whole genome shotgun (WGS) entry which is preliminary data.</text>
</comment>
<keyword evidence="1" id="KW-0812">Transmembrane</keyword>
<evidence type="ECO:0000313" key="3">
    <source>
        <dbReference type="Proteomes" id="UP000823521"/>
    </source>
</evidence>
<dbReference type="Proteomes" id="UP000823521">
    <property type="component" value="Unassembled WGS sequence"/>
</dbReference>
<protein>
    <submittedName>
        <fullName evidence="2">Uncharacterized protein</fullName>
    </submittedName>
</protein>
<keyword evidence="1" id="KW-0472">Membrane</keyword>
<name>A0ABS3VUA5_MICEH</name>
<evidence type="ECO:0000256" key="1">
    <source>
        <dbReference type="SAM" id="Phobius"/>
    </source>
</evidence>
<feature type="transmembrane region" description="Helical" evidence="1">
    <location>
        <begin position="26"/>
        <end position="46"/>
    </location>
</feature>
<accession>A0ABS3VUA5</accession>
<keyword evidence="3" id="KW-1185">Reference proteome</keyword>
<sequence length="295" mass="31391">MSMDAPAYAQVSPTPEQPDRRRWGRWLLAGTVAWAVLLAVLTWISVRDDPPTVREQRDLAEVVPVVDRAVGALAAAASGPEAVVELGPTEFERGCRLTPFLDGATLTRQVTVYFSNGNGDEAGEAALRRIAERLPAEYRAGARRTDEGFLLRADAGDFVAVYGELPQPGRAVLSVETGCRPVPDGFAVTGPDPDRPAGALRVMLTQALTALGRPVPDEPEWRTVPCPDRGFAGTASVDTPGALPAPPAELLRPAAAPLVLVDTPERYAYRAGPLGVTVAVTGDRTRVSVSLDCHR</sequence>
<dbReference type="EMBL" id="WVUH01000170">
    <property type="protein sequence ID" value="MBO4208120.1"/>
    <property type="molecule type" value="Genomic_DNA"/>
</dbReference>
<keyword evidence="1" id="KW-1133">Transmembrane helix</keyword>
<reference evidence="2 3" key="1">
    <citation type="submission" date="2019-12" db="EMBL/GenBank/DDBJ databases">
        <title>Whole genome sequencing of endophytic Actinobacterium Micromonospora sp. MPMI6T.</title>
        <authorList>
            <person name="Evv R."/>
            <person name="Podile A.R."/>
        </authorList>
    </citation>
    <scope>NUCLEOTIDE SEQUENCE [LARGE SCALE GENOMIC DNA]</scope>
    <source>
        <strain evidence="2 3">MPMI6</strain>
    </source>
</reference>
<evidence type="ECO:0000313" key="2">
    <source>
        <dbReference type="EMBL" id="MBO4208120.1"/>
    </source>
</evidence>
<organism evidence="2 3">
    <name type="scientific">Micromonospora echinofusca</name>
    <dbReference type="NCBI Taxonomy" id="47858"/>
    <lineage>
        <taxon>Bacteria</taxon>
        <taxon>Bacillati</taxon>
        <taxon>Actinomycetota</taxon>
        <taxon>Actinomycetes</taxon>
        <taxon>Micromonosporales</taxon>
        <taxon>Micromonosporaceae</taxon>
        <taxon>Micromonospora</taxon>
    </lineage>
</organism>
<gene>
    <name evidence="2" type="ORF">GSF22_19225</name>
</gene>